<dbReference type="SUPFAM" id="SSF52540">
    <property type="entry name" value="P-loop containing nucleoside triphosphate hydrolases"/>
    <property type="match status" value="1"/>
</dbReference>
<evidence type="ECO:0000256" key="2">
    <source>
        <dbReference type="ARBA" id="ARBA00022553"/>
    </source>
</evidence>
<dbReference type="Proteomes" id="UP001460270">
    <property type="component" value="Unassembled WGS sequence"/>
</dbReference>
<proteinExistence type="inferred from homology"/>
<evidence type="ECO:0000256" key="1">
    <source>
        <dbReference type="ARBA" id="ARBA00008846"/>
    </source>
</evidence>
<dbReference type="SMART" id="SM00173">
    <property type="entry name" value="RAS"/>
    <property type="match status" value="1"/>
</dbReference>
<organism evidence="5 6">
    <name type="scientific">Mugilogobius chulae</name>
    <name type="common">yellowstripe goby</name>
    <dbReference type="NCBI Taxonomy" id="88201"/>
    <lineage>
        <taxon>Eukaryota</taxon>
        <taxon>Metazoa</taxon>
        <taxon>Chordata</taxon>
        <taxon>Craniata</taxon>
        <taxon>Vertebrata</taxon>
        <taxon>Euteleostomi</taxon>
        <taxon>Actinopterygii</taxon>
        <taxon>Neopterygii</taxon>
        <taxon>Teleostei</taxon>
        <taxon>Neoteleostei</taxon>
        <taxon>Acanthomorphata</taxon>
        <taxon>Gobiaria</taxon>
        <taxon>Gobiiformes</taxon>
        <taxon>Gobioidei</taxon>
        <taxon>Gobiidae</taxon>
        <taxon>Gobionellinae</taxon>
        <taxon>Mugilogobius</taxon>
    </lineage>
</organism>
<comment type="caution">
    <text evidence="5">The sequence shown here is derived from an EMBL/GenBank/DDBJ whole genome shotgun (WGS) entry which is preliminary data.</text>
</comment>
<feature type="region of interest" description="Disordered" evidence="4">
    <location>
        <begin position="1"/>
        <end position="70"/>
    </location>
</feature>
<name>A0AAW0MHC0_9GOBI</name>
<keyword evidence="6" id="KW-1185">Reference proteome</keyword>
<comment type="similarity">
    <text evidence="1">Belongs to the small GTPase superfamily. RGK family.</text>
</comment>
<dbReference type="PROSITE" id="PS51421">
    <property type="entry name" value="RAS"/>
    <property type="match status" value="1"/>
</dbReference>
<evidence type="ECO:0000256" key="3">
    <source>
        <dbReference type="ARBA" id="ARBA00022741"/>
    </source>
</evidence>
<dbReference type="Pfam" id="PF00071">
    <property type="entry name" value="Ras"/>
    <property type="match status" value="1"/>
</dbReference>
<dbReference type="SMART" id="SM00175">
    <property type="entry name" value="RAB"/>
    <property type="match status" value="1"/>
</dbReference>
<protein>
    <recommendedName>
        <fullName evidence="7">Small monomeric GTPase</fullName>
    </recommendedName>
</protein>
<evidence type="ECO:0000256" key="4">
    <source>
        <dbReference type="SAM" id="MobiDB-lite"/>
    </source>
</evidence>
<dbReference type="PANTHER" id="PTHR45775:SF6">
    <property type="entry name" value="RAD, GEM_KIR FAMILY MEMBER 2, ISOFORM C"/>
    <property type="match status" value="1"/>
</dbReference>
<keyword evidence="2" id="KW-0597">Phosphoprotein</keyword>
<sequence>MTQNRVAHWRSERQSSGHDSAGLEAPGQYSDPDFVPGPDQVLVQRLGSGPKRAVQTSADPPSPDPVRLVPARGHAEVQVRWLQDLDQDQDQDLDPEQDQDQDQDPERYTWFSSGTMTWESPVWPQSLPGPRTGTRTRTKIHTSSALTVGNARELALASQQEGRGTFSGRRNSVRDRLLRSDRSSFEAAAELRISLRRARQNDRVPIIIVGNKSDLVRAREVHTQEGLSCAVVFDCKFIETSASLQHNVSELFEGVVRQIRLSPRHRS</sequence>
<gene>
    <name evidence="5" type="ORF">WMY93_033316</name>
</gene>
<keyword evidence="3" id="KW-0547">Nucleotide-binding</keyword>
<dbReference type="AlphaFoldDB" id="A0AAW0MHC0"/>
<dbReference type="Gene3D" id="3.40.50.300">
    <property type="entry name" value="P-loop containing nucleotide triphosphate hydrolases"/>
    <property type="match status" value="1"/>
</dbReference>
<feature type="region of interest" description="Disordered" evidence="4">
    <location>
        <begin position="119"/>
        <end position="144"/>
    </location>
</feature>
<dbReference type="GO" id="GO:0005886">
    <property type="term" value="C:plasma membrane"/>
    <property type="evidence" value="ECO:0007669"/>
    <property type="project" value="TreeGrafter"/>
</dbReference>
<dbReference type="InterPro" id="IPR027417">
    <property type="entry name" value="P-loop_NTPase"/>
</dbReference>
<evidence type="ECO:0000313" key="5">
    <source>
        <dbReference type="EMBL" id="KAK7880016.1"/>
    </source>
</evidence>
<dbReference type="PRINTS" id="PR00449">
    <property type="entry name" value="RASTRNSFRMNG"/>
</dbReference>
<dbReference type="InterPro" id="IPR001806">
    <property type="entry name" value="Small_GTPase"/>
</dbReference>
<dbReference type="GO" id="GO:0005246">
    <property type="term" value="F:calcium channel regulator activity"/>
    <property type="evidence" value="ECO:0007669"/>
    <property type="project" value="TreeGrafter"/>
</dbReference>
<dbReference type="GO" id="GO:0005525">
    <property type="term" value="F:GTP binding"/>
    <property type="evidence" value="ECO:0007669"/>
    <property type="project" value="InterPro"/>
</dbReference>
<dbReference type="GO" id="GO:0003924">
    <property type="term" value="F:GTPase activity"/>
    <property type="evidence" value="ECO:0007669"/>
    <property type="project" value="InterPro"/>
</dbReference>
<evidence type="ECO:0008006" key="7">
    <source>
        <dbReference type="Google" id="ProtNLM"/>
    </source>
</evidence>
<accession>A0AAW0MHC0</accession>
<dbReference type="EMBL" id="JBBPFD010000158">
    <property type="protein sequence ID" value="KAK7880016.1"/>
    <property type="molecule type" value="Genomic_DNA"/>
</dbReference>
<dbReference type="InterPro" id="IPR051641">
    <property type="entry name" value="RGK_GTP-binding_reg"/>
</dbReference>
<reference evidence="6" key="1">
    <citation type="submission" date="2024-04" db="EMBL/GenBank/DDBJ databases">
        <title>Salinicola lusitanus LLJ914,a marine bacterium isolated from the Okinawa Trough.</title>
        <authorList>
            <person name="Li J."/>
        </authorList>
    </citation>
    <scope>NUCLEOTIDE SEQUENCE [LARGE SCALE GENOMIC DNA]</scope>
</reference>
<evidence type="ECO:0000313" key="6">
    <source>
        <dbReference type="Proteomes" id="UP001460270"/>
    </source>
</evidence>
<dbReference type="PANTHER" id="PTHR45775">
    <property type="entry name" value="RAD, GEM/KIR FAMILY MEMBER 2, ISOFORM C"/>
    <property type="match status" value="1"/>
</dbReference>